<dbReference type="CDD" id="cd10207">
    <property type="entry name" value="ASKHA_NBD_Arp10"/>
    <property type="match status" value="1"/>
</dbReference>
<protein>
    <submittedName>
        <fullName evidence="3">Uncharacterized protein</fullName>
    </submittedName>
</protein>
<dbReference type="SUPFAM" id="SSF53067">
    <property type="entry name" value="Actin-like ATPase domain"/>
    <property type="match status" value="2"/>
</dbReference>
<dbReference type="Gene3D" id="3.90.640.10">
    <property type="entry name" value="Actin, Chain A, domain 4"/>
    <property type="match status" value="2"/>
</dbReference>
<sequence>MLGSHENLDSTSSLGVEPTETRKVSFQPSLVAATSSQSSCSAYISSAKTSAAATVATTSGYSNVTRRHSLFGTEDRIVLDIGSRYFKLGFSGEPRPRAIVPSVSFSQPCTSYLGFETDSTSDDESTLWDADLERCTNDQLRRAKRGLLLAQLTQLLRNAFIHHLMVDPKQRKVLVVENPMLPNTVKELICKVLFNNLQVPQVSFVPSPLLSVLAVGRITGLVLEVGYLESSLMPVYYGRPMKSYTVTSRRAAKRLNERLRRLLLKWAKFVAAQNSLQDSAKGIKQRTRRIDPAMLTNDRLEQIKAKALFVSSHDSSLDGLRDMLTFLDNFEESTCQPVSTEESLKAFQAIREQYSLASRATPFTFSIDSEFIETHGTSSLIPSVSAPAWSAGNQKRGARGVIVIPGWVRERAAELLFEASDDEDDASLIDMTVETIAKLPIDLRRTMCENVLVSGGTAMLPGLINRFRTQLQEAVEKAEQPGGLLSIDKHVVGSHQGQAQIGSQGKRNEEQGKGKRIGKGLHSSIAVLNDPWPEVSSMKQGKDEKGGGSAPAFGANLLAWMGGSLVGALKTRSLNAISREAYDEATKTAEDEAKVIQEDVEKENERDGTIAEKDKRGTSANRPGMLGANKRGSFVGVVGGLETGAFGGLAAVSRHLVGVGASGSGGGVKSPTLSASESGALSKSPA</sequence>
<dbReference type="PANTHER" id="PTHR11937">
    <property type="entry name" value="ACTIN"/>
    <property type="match status" value="1"/>
</dbReference>
<name>A0A077RDT7_9BASI</name>
<dbReference type="Gene3D" id="3.30.420.40">
    <property type="match status" value="3"/>
</dbReference>
<feature type="compositionally biased region" description="Polar residues" evidence="2">
    <location>
        <begin position="495"/>
        <end position="505"/>
    </location>
</feature>
<feature type="compositionally biased region" description="Basic and acidic residues" evidence="2">
    <location>
        <begin position="599"/>
        <end position="617"/>
    </location>
</feature>
<dbReference type="SMART" id="SM00268">
    <property type="entry name" value="ACTIN"/>
    <property type="match status" value="1"/>
</dbReference>
<reference evidence="3" key="1">
    <citation type="journal article" date="2014" name="Genome Biol. Evol.">
        <title>Gene Loss Rather Than Gene Gain Is Associated with a Host Jump from Monocots to Dicots in the Smut Fungus Melanopsichium pennsylvanicum.</title>
        <authorList>
            <person name="Sharma R."/>
            <person name="Mishra B."/>
            <person name="Runge F."/>
            <person name="Thines M."/>
        </authorList>
    </citation>
    <scope>NUCLEOTIDE SEQUENCE</scope>
    <source>
        <strain evidence="3">4</strain>
    </source>
</reference>
<feature type="compositionally biased region" description="Polar residues" evidence="2">
    <location>
        <begin position="671"/>
        <end position="686"/>
    </location>
</feature>
<proteinExistence type="inferred from homology"/>
<dbReference type="EMBL" id="HG529682">
    <property type="protein sequence ID" value="CDI56254.1"/>
    <property type="molecule type" value="Genomic_DNA"/>
</dbReference>
<dbReference type="InterPro" id="IPR004000">
    <property type="entry name" value="Actin"/>
</dbReference>
<organism evidence="3">
    <name type="scientific">Melanopsichium pennsylvanicum 4</name>
    <dbReference type="NCBI Taxonomy" id="1398559"/>
    <lineage>
        <taxon>Eukaryota</taxon>
        <taxon>Fungi</taxon>
        <taxon>Dikarya</taxon>
        <taxon>Basidiomycota</taxon>
        <taxon>Ustilaginomycotina</taxon>
        <taxon>Ustilaginomycetes</taxon>
        <taxon>Ustilaginales</taxon>
        <taxon>Ustilaginaceae</taxon>
        <taxon>Melanopsichium</taxon>
    </lineage>
</organism>
<feature type="region of interest" description="Disordered" evidence="2">
    <location>
        <begin position="1"/>
        <end position="20"/>
    </location>
</feature>
<evidence type="ECO:0000256" key="1">
    <source>
        <dbReference type="RuleBase" id="RU000487"/>
    </source>
</evidence>
<evidence type="ECO:0000256" key="2">
    <source>
        <dbReference type="SAM" id="MobiDB-lite"/>
    </source>
</evidence>
<feature type="region of interest" description="Disordered" evidence="2">
    <location>
        <begin position="660"/>
        <end position="686"/>
    </location>
</feature>
<feature type="region of interest" description="Disordered" evidence="2">
    <location>
        <begin position="495"/>
        <end position="516"/>
    </location>
</feature>
<dbReference type="InterPro" id="IPR043129">
    <property type="entry name" value="ATPase_NBD"/>
</dbReference>
<dbReference type="Pfam" id="PF00022">
    <property type="entry name" value="Actin"/>
    <property type="match status" value="1"/>
</dbReference>
<dbReference type="FunFam" id="3.30.420.40:FF:000308">
    <property type="entry name" value="Unplaced genomic scaffold supercont1.11, whole genome shotgun sequence"/>
    <property type="match status" value="1"/>
</dbReference>
<feature type="region of interest" description="Disordered" evidence="2">
    <location>
        <begin position="599"/>
        <end position="626"/>
    </location>
</feature>
<dbReference type="AlphaFoldDB" id="A0A077RDT7"/>
<comment type="similarity">
    <text evidence="1">Belongs to the actin family.</text>
</comment>
<accession>A0A077RDT7</accession>
<evidence type="ECO:0000313" key="3">
    <source>
        <dbReference type="EMBL" id="CDI56254.1"/>
    </source>
</evidence>